<reference evidence="9 10" key="1">
    <citation type="submission" date="2019-09" db="EMBL/GenBank/DDBJ databases">
        <authorList>
            <person name="Brejova B."/>
        </authorList>
    </citation>
    <scope>NUCLEOTIDE SEQUENCE [LARGE SCALE GENOMIC DNA]</scope>
</reference>
<evidence type="ECO:0000256" key="5">
    <source>
        <dbReference type="ARBA" id="ARBA00023128"/>
    </source>
</evidence>
<comment type="similarity">
    <text evidence="2">Belongs to the mitochondrion-specific ribosomal protein mL46 family.</text>
</comment>
<dbReference type="GO" id="GO:0003735">
    <property type="term" value="F:structural constituent of ribosome"/>
    <property type="evidence" value="ECO:0007669"/>
    <property type="project" value="InterPro"/>
</dbReference>
<accession>A0A5E8BS05</accession>
<organism evidence="9 10">
    <name type="scientific">Magnusiomyces paraingens</name>
    <dbReference type="NCBI Taxonomy" id="2606893"/>
    <lineage>
        <taxon>Eukaryota</taxon>
        <taxon>Fungi</taxon>
        <taxon>Dikarya</taxon>
        <taxon>Ascomycota</taxon>
        <taxon>Saccharomycotina</taxon>
        <taxon>Dipodascomycetes</taxon>
        <taxon>Dipodascales</taxon>
        <taxon>Dipodascaceae</taxon>
        <taxon>Magnusiomyces</taxon>
    </lineage>
</organism>
<dbReference type="Pfam" id="PF11788">
    <property type="entry name" value="MRP-L46"/>
    <property type="match status" value="1"/>
</dbReference>
<evidence type="ECO:0000313" key="10">
    <source>
        <dbReference type="Proteomes" id="UP000398389"/>
    </source>
</evidence>
<feature type="domain" description="Large ribosomal subunit protein mL46 N-terminal" evidence="8">
    <location>
        <begin position="49"/>
        <end position="172"/>
    </location>
</feature>
<dbReference type="Gene3D" id="3.90.79.10">
    <property type="entry name" value="Nucleoside Triphosphate Pyrophosphohydrolase"/>
    <property type="match status" value="1"/>
</dbReference>
<proteinExistence type="inferred from homology"/>
<evidence type="ECO:0000256" key="2">
    <source>
        <dbReference type="ARBA" id="ARBA00009070"/>
    </source>
</evidence>
<dbReference type="GeneID" id="43582748"/>
<evidence type="ECO:0000256" key="1">
    <source>
        <dbReference type="ARBA" id="ARBA00004173"/>
    </source>
</evidence>
<evidence type="ECO:0000256" key="7">
    <source>
        <dbReference type="ARBA" id="ARBA00035190"/>
    </source>
</evidence>
<gene>
    <name evidence="9" type="ORF">SAPINGB_P003933</name>
</gene>
<dbReference type="PANTHER" id="PTHR13124:SF12">
    <property type="entry name" value="LARGE RIBOSOMAL SUBUNIT PROTEIN ML46"/>
    <property type="match status" value="1"/>
</dbReference>
<dbReference type="AlphaFoldDB" id="A0A5E8BS05"/>
<evidence type="ECO:0000256" key="4">
    <source>
        <dbReference type="ARBA" id="ARBA00022980"/>
    </source>
</evidence>
<dbReference type="PANTHER" id="PTHR13124">
    <property type="entry name" value="39S RIBOSOMAL PROTEIN L46, MITOCHONDRIAL PRECURSOR-RELATED"/>
    <property type="match status" value="1"/>
</dbReference>
<evidence type="ECO:0000256" key="3">
    <source>
        <dbReference type="ARBA" id="ARBA00022946"/>
    </source>
</evidence>
<dbReference type="OrthoDB" id="414075at2759"/>
<comment type="subcellular location">
    <subcellularLocation>
        <location evidence="1">Mitochondrion</location>
    </subcellularLocation>
</comment>
<dbReference type="InterPro" id="IPR021757">
    <property type="entry name" value="Ribosomal_mL46_N"/>
</dbReference>
<evidence type="ECO:0000259" key="8">
    <source>
        <dbReference type="Pfam" id="PF11788"/>
    </source>
</evidence>
<dbReference type="CDD" id="cd04661">
    <property type="entry name" value="NUDIX_MRP_L46"/>
    <property type="match status" value="1"/>
</dbReference>
<evidence type="ECO:0000256" key="6">
    <source>
        <dbReference type="ARBA" id="ARBA00023274"/>
    </source>
</evidence>
<dbReference type="Proteomes" id="UP000398389">
    <property type="component" value="Unassembled WGS sequence"/>
</dbReference>
<keyword evidence="3" id="KW-0809">Transit peptide</keyword>
<protein>
    <recommendedName>
        <fullName evidence="7">Large ribosomal subunit protein mL46</fullName>
    </recommendedName>
</protein>
<name>A0A5E8BS05_9ASCO</name>
<dbReference type="RefSeq" id="XP_031854539.1">
    <property type="nucleotide sequence ID" value="XM_031998648.1"/>
</dbReference>
<sequence>MSLKQWSSGARSLPRAAMRLYSTSALPAADAVSEQPPVAPAAPSQPPANVYSSLILSRIPIVTPELTEFEKAYYKYQSELERRLMWTFPAYFYFKKGTLSERKFAAAQKGPVTRQPGVWYPRGIPDVKFNRERRFKQEIVIPRENAANGLDEGSEDSVLRPIVGNPRITEADTKGDTKALTRRLDRTLYLLVKQQEWKFPSFGLQAKEPLHEAAQRGLTEIGGPNMYTWTVSNTPCAVLRYSDAQRKAILNGNSEQTQSKEYLIKSHILHGKFVPAAKGVADFAWLTKEEIKEKVTKDYWEQVEVLLSNQ</sequence>
<keyword evidence="10" id="KW-1185">Reference proteome</keyword>
<dbReference type="InterPro" id="IPR040008">
    <property type="entry name" value="Ribosomal_mL46"/>
</dbReference>
<dbReference type="GO" id="GO:0005762">
    <property type="term" value="C:mitochondrial large ribosomal subunit"/>
    <property type="evidence" value="ECO:0007669"/>
    <property type="project" value="TreeGrafter"/>
</dbReference>
<dbReference type="InterPro" id="IPR033650">
    <property type="entry name" value="Ribosomal_mL46_NUDIX"/>
</dbReference>
<keyword evidence="5" id="KW-0496">Mitochondrion</keyword>
<evidence type="ECO:0000313" key="9">
    <source>
        <dbReference type="EMBL" id="VVT54153.1"/>
    </source>
</evidence>
<keyword evidence="6" id="KW-0687">Ribonucleoprotein</keyword>
<keyword evidence="4" id="KW-0689">Ribosomal protein</keyword>
<dbReference type="EMBL" id="CABVLU010000003">
    <property type="protein sequence ID" value="VVT54153.1"/>
    <property type="molecule type" value="Genomic_DNA"/>
</dbReference>